<dbReference type="Proteomes" id="UP000600946">
    <property type="component" value="Unassembled WGS sequence"/>
</dbReference>
<protein>
    <recommendedName>
        <fullName evidence="4">Serine/threonine protein kinase</fullName>
    </recommendedName>
</protein>
<reference evidence="3" key="1">
    <citation type="journal article" date="2019" name="Int. J. Syst. Evol. Microbiol.">
        <title>The Global Catalogue of Microorganisms (GCM) 10K type strain sequencing project: providing services to taxonomists for standard genome sequencing and annotation.</title>
        <authorList>
            <consortium name="The Broad Institute Genomics Platform"/>
            <consortium name="The Broad Institute Genome Sequencing Center for Infectious Disease"/>
            <person name="Wu L."/>
            <person name="Ma J."/>
        </authorList>
    </citation>
    <scope>NUCLEOTIDE SEQUENCE [LARGE SCALE GENOMIC DNA]</scope>
    <source>
        <strain evidence="3">JCM 4594</strain>
    </source>
</reference>
<organism evidence="2 3">
    <name type="scientific">Streptomyces xanthochromogenes</name>
    <dbReference type="NCBI Taxonomy" id="67384"/>
    <lineage>
        <taxon>Bacteria</taxon>
        <taxon>Bacillati</taxon>
        <taxon>Actinomycetota</taxon>
        <taxon>Actinomycetes</taxon>
        <taxon>Kitasatosporales</taxon>
        <taxon>Streptomycetaceae</taxon>
        <taxon>Streptomyces</taxon>
    </lineage>
</organism>
<proteinExistence type="predicted"/>
<name>A0ABQ2ZL58_9ACTN</name>
<comment type="caution">
    <text evidence="2">The sequence shown here is derived from an EMBL/GenBank/DDBJ whole genome shotgun (WGS) entry which is preliminary data.</text>
</comment>
<evidence type="ECO:0000256" key="1">
    <source>
        <dbReference type="SAM" id="MobiDB-lite"/>
    </source>
</evidence>
<feature type="compositionally biased region" description="Low complexity" evidence="1">
    <location>
        <begin position="63"/>
        <end position="74"/>
    </location>
</feature>
<gene>
    <name evidence="2" type="ORF">GCM10010326_05570</name>
</gene>
<evidence type="ECO:0000313" key="2">
    <source>
        <dbReference type="EMBL" id="GGY16456.1"/>
    </source>
</evidence>
<evidence type="ECO:0000313" key="3">
    <source>
        <dbReference type="Proteomes" id="UP000600946"/>
    </source>
</evidence>
<keyword evidence="3" id="KW-1185">Reference proteome</keyword>
<feature type="region of interest" description="Disordered" evidence="1">
    <location>
        <begin position="23"/>
        <end position="93"/>
    </location>
</feature>
<dbReference type="EMBL" id="BMUU01000001">
    <property type="protein sequence ID" value="GGY16456.1"/>
    <property type="molecule type" value="Genomic_DNA"/>
</dbReference>
<sequence>MPLGGAATDPAYVPGLVPARAVAQAEEPLADEPAGGDAVPDVDEGGRVAVATQAGSAEDGTDATEAAAGPSSVESESDAASDAGADVDDGPSCEISDRLGSIVAGRGGVRLRLMDEEADFRWDEISAVEYRTPWWTRRFEVVVYTPNHRRFSHDIQASDRATLKQWTEQLDAVLDAYFED</sequence>
<feature type="compositionally biased region" description="Acidic residues" evidence="1">
    <location>
        <begin position="75"/>
        <end position="91"/>
    </location>
</feature>
<evidence type="ECO:0008006" key="4">
    <source>
        <dbReference type="Google" id="ProtNLM"/>
    </source>
</evidence>
<accession>A0ABQ2ZL58</accession>